<dbReference type="PANTHER" id="PTHR30024">
    <property type="entry name" value="ALIPHATIC SULFONATES-BINDING PROTEIN-RELATED"/>
    <property type="match status" value="1"/>
</dbReference>
<evidence type="ECO:0000256" key="2">
    <source>
        <dbReference type="ARBA" id="ARBA00010742"/>
    </source>
</evidence>
<organism evidence="6 7">
    <name type="scientific">Microbacterium immunditiarum</name>
    <dbReference type="NCBI Taxonomy" id="337480"/>
    <lineage>
        <taxon>Bacteria</taxon>
        <taxon>Bacillati</taxon>
        <taxon>Actinomycetota</taxon>
        <taxon>Actinomycetes</taxon>
        <taxon>Micrococcales</taxon>
        <taxon>Microbacteriaceae</taxon>
        <taxon>Microbacterium</taxon>
    </lineage>
</organism>
<dbReference type="Pfam" id="PF09084">
    <property type="entry name" value="NMT1"/>
    <property type="match status" value="1"/>
</dbReference>
<evidence type="ECO:0000256" key="4">
    <source>
        <dbReference type="SAM" id="SignalP"/>
    </source>
</evidence>
<dbReference type="PROSITE" id="PS51257">
    <property type="entry name" value="PROKAR_LIPOPROTEIN"/>
    <property type="match status" value="1"/>
</dbReference>
<dbReference type="GO" id="GO:0042597">
    <property type="term" value="C:periplasmic space"/>
    <property type="evidence" value="ECO:0007669"/>
    <property type="project" value="UniProtKB-SubCell"/>
</dbReference>
<feature type="chain" id="PRO_5039409359" evidence="4">
    <location>
        <begin position="25"/>
        <end position="333"/>
    </location>
</feature>
<dbReference type="RefSeq" id="WP_179486840.1">
    <property type="nucleotide sequence ID" value="NZ_JACCBV010000001.1"/>
</dbReference>
<evidence type="ECO:0000256" key="1">
    <source>
        <dbReference type="ARBA" id="ARBA00004418"/>
    </source>
</evidence>
<dbReference type="AlphaFoldDB" id="A0A7Y9GKP1"/>
<gene>
    <name evidence="6" type="ORF">BJ991_000311</name>
</gene>
<dbReference type="InterPro" id="IPR015168">
    <property type="entry name" value="SsuA/THI5"/>
</dbReference>
<keyword evidence="3 4" id="KW-0732">Signal</keyword>
<evidence type="ECO:0000259" key="5">
    <source>
        <dbReference type="Pfam" id="PF09084"/>
    </source>
</evidence>
<dbReference type="SUPFAM" id="SSF53850">
    <property type="entry name" value="Periplasmic binding protein-like II"/>
    <property type="match status" value="1"/>
</dbReference>
<comment type="subcellular location">
    <subcellularLocation>
        <location evidence="1">Periplasm</location>
    </subcellularLocation>
</comment>
<sequence length="333" mass="35106">MFSQGRKNRIALIGAAAALTLVFAGCSSTPSDNAGGDAGDGAQETIDIVAGVAPSSSPVALLLGIEQGFFEEEGLNVTTTPAATGAAGVTQLINGQTQVALGGLSATITAVDQGIPVQFVSGGVADHEDPKGTQYQTMVAADSDIESFADLEGKTVAVNSLKCCWEFWMREAVEKDGGDQSKVEFVQLAFPDAVTALRSGDVDAISTLQPFATNLRNEGFRDIGDSAAVAFDNPDASNTMYFMAKNFIEANPTVVERWRRALQKSADYANSHPEETLAKIAEQTKTDASQLENVPLPKYISEVDRDAIEAEAGFLVKYGVIDEAPSIDELVAE</sequence>
<evidence type="ECO:0000256" key="3">
    <source>
        <dbReference type="ARBA" id="ARBA00022729"/>
    </source>
</evidence>
<dbReference type="Proteomes" id="UP000576969">
    <property type="component" value="Unassembled WGS sequence"/>
</dbReference>
<protein>
    <submittedName>
        <fullName evidence="6">NitT/TauT family transport system substrate-binding protein</fullName>
    </submittedName>
</protein>
<comment type="similarity">
    <text evidence="2">Belongs to the bacterial solute-binding protein SsuA/TauA family.</text>
</comment>
<dbReference type="PANTHER" id="PTHR30024:SF47">
    <property type="entry name" value="TAURINE-BINDING PERIPLASMIC PROTEIN"/>
    <property type="match status" value="1"/>
</dbReference>
<dbReference type="Gene3D" id="3.40.190.10">
    <property type="entry name" value="Periplasmic binding protein-like II"/>
    <property type="match status" value="2"/>
</dbReference>
<dbReference type="EMBL" id="JACCBV010000001">
    <property type="protein sequence ID" value="NYE18283.1"/>
    <property type="molecule type" value="Genomic_DNA"/>
</dbReference>
<name>A0A7Y9GKP1_9MICO</name>
<keyword evidence="7" id="KW-1185">Reference proteome</keyword>
<reference evidence="6 7" key="1">
    <citation type="submission" date="2020-07" db="EMBL/GenBank/DDBJ databases">
        <title>Sequencing the genomes of 1000 actinobacteria strains.</title>
        <authorList>
            <person name="Klenk H.-P."/>
        </authorList>
    </citation>
    <scope>NUCLEOTIDE SEQUENCE [LARGE SCALE GENOMIC DNA]</scope>
    <source>
        <strain evidence="6 7">DSM 24662</strain>
    </source>
</reference>
<comment type="caution">
    <text evidence="6">The sequence shown here is derived from an EMBL/GenBank/DDBJ whole genome shotgun (WGS) entry which is preliminary data.</text>
</comment>
<feature type="signal peptide" evidence="4">
    <location>
        <begin position="1"/>
        <end position="24"/>
    </location>
</feature>
<proteinExistence type="inferred from homology"/>
<feature type="domain" description="SsuA/THI5-like" evidence="5">
    <location>
        <begin position="61"/>
        <end position="275"/>
    </location>
</feature>
<evidence type="ECO:0000313" key="7">
    <source>
        <dbReference type="Proteomes" id="UP000576969"/>
    </source>
</evidence>
<evidence type="ECO:0000313" key="6">
    <source>
        <dbReference type="EMBL" id="NYE18283.1"/>
    </source>
</evidence>
<accession>A0A7Y9GKP1</accession>